<evidence type="ECO:0000313" key="2">
    <source>
        <dbReference type="Proteomes" id="UP001201812"/>
    </source>
</evidence>
<sequence length="214" mass="23668">MEKKTSSWLAVNSDLRPMQSQLEIPCPFVGREANEKLGVFEKCEGLVFSKLQRNFGADSRALIINTVMEPEKKFMARKVPLSSVEENAVILLRCNNMQTISANEPVEKHSVHPNAPVFAVTEPVKKFMARKIPLSSVKENAVILLRCDNMQTPSGNASVEKQSVHSNVSVFAISETKICGDEIEPSGSVDEENININGKSTNKAIQCNGHMLHF</sequence>
<organism evidence="1 2">
    <name type="scientific">Ditylenchus destructor</name>
    <dbReference type="NCBI Taxonomy" id="166010"/>
    <lineage>
        <taxon>Eukaryota</taxon>
        <taxon>Metazoa</taxon>
        <taxon>Ecdysozoa</taxon>
        <taxon>Nematoda</taxon>
        <taxon>Chromadorea</taxon>
        <taxon>Rhabditida</taxon>
        <taxon>Tylenchina</taxon>
        <taxon>Tylenchomorpha</taxon>
        <taxon>Sphaerularioidea</taxon>
        <taxon>Anguinidae</taxon>
        <taxon>Anguininae</taxon>
        <taxon>Ditylenchus</taxon>
    </lineage>
</organism>
<dbReference type="Proteomes" id="UP001201812">
    <property type="component" value="Unassembled WGS sequence"/>
</dbReference>
<comment type="caution">
    <text evidence="1">The sequence shown here is derived from an EMBL/GenBank/DDBJ whole genome shotgun (WGS) entry which is preliminary data.</text>
</comment>
<dbReference type="AlphaFoldDB" id="A0AAD4R202"/>
<dbReference type="EMBL" id="JAKKPZ010000010">
    <property type="protein sequence ID" value="KAI1716551.1"/>
    <property type="molecule type" value="Genomic_DNA"/>
</dbReference>
<gene>
    <name evidence="1" type="ORF">DdX_07613</name>
</gene>
<protein>
    <submittedName>
        <fullName evidence="1">Uncharacterized protein</fullName>
    </submittedName>
</protein>
<reference evidence="1" key="1">
    <citation type="submission" date="2022-01" db="EMBL/GenBank/DDBJ databases">
        <title>Genome Sequence Resource for Two Populations of Ditylenchus destructor, the Migratory Endoparasitic Phytonematode.</title>
        <authorList>
            <person name="Zhang H."/>
            <person name="Lin R."/>
            <person name="Xie B."/>
        </authorList>
    </citation>
    <scope>NUCLEOTIDE SEQUENCE</scope>
    <source>
        <strain evidence="1">BazhouSP</strain>
    </source>
</reference>
<keyword evidence="2" id="KW-1185">Reference proteome</keyword>
<name>A0AAD4R202_9BILA</name>
<accession>A0AAD4R202</accession>
<proteinExistence type="predicted"/>
<evidence type="ECO:0000313" key="1">
    <source>
        <dbReference type="EMBL" id="KAI1716551.1"/>
    </source>
</evidence>